<organism evidence="1">
    <name type="scientific">Tanacetum cinerariifolium</name>
    <name type="common">Dalmatian daisy</name>
    <name type="synonym">Chrysanthemum cinerariifolium</name>
    <dbReference type="NCBI Taxonomy" id="118510"/>
    <lineage>
        <taxon>Eukaryota</taxon>
        <taxon>Viridiplantae</taxon>
        <taxon>Streptophyta</taxon>
        <taxon>Embryophyta</taxon>
        <taxon>Tracheophyta</taxon>
        <taxon>Spermatophyta</taxon>
        <taxon>Magnoliopsida</taxon>
        <taxon>eudicotyledons</taxon>
        <taxon>Gunneridae</taxon>
        <taxon>Pentapetalae</taxon>
        <taxon>asterids</taxon>
        <taxon>campanulids</taxon>
        <taxon>Asterales</taxon>
        <taxon>Asteraceae</taxon>
        <taxon>Asteroideae</taxon>
        <taxon>Anthemideae</taxon>
        <taxon>Anthemidinae</taxon>
        <taxon>Tanacetum</taxon>
    </lineage>
</organism>
<feature type="non-terminal residue" evidence="1">
    <location>
        <position position="1"/>
    </location>
</feature>
<reference evidence="1" key="1">
    <citation type="journal article" date="2019" name="Sci. Rep.">
        <title>Draft genome of Tanacetum cinerariifolium, the natural source of mosquito coil.</title>
        <authorList>
            <person name="Yamashiro T."/>
            <person name="Shiraishi A."/>
            <person name="Satake H."/>
            <person name="Nakayama K."/>
        </authorList>
    </citation>
    <scope>NUCLEOTIDE SEQUENCE</scope>
</reference>
<comment type="caution">
    <text evidence="1">The sequence shown here is derived from an EMBL/GenBank/DDBJ whole genome shotgun (WGS) entry which is preliminary data.</text>
</comment>
<dbReference type="EMBL" id="BKCJ011481030">
    <property type="protein sequence ID" value="GFD37116.1"/>
    <property type="molecule type" value="Genomic_DNA"/>
</dbReference>
<evidence type="ECO:0000313" key="1">
    <source>
        <dbReference type="EMBL" id="GFD37116.1"/>
    </source>
</evidence>
<gene>
    <name evidence="1" type="ORF">Tci_909085</name>
</gene>
<protein>
    <submittedName>
        <fullName evidence="1">Uncharacterized protein</fullName>
    </submittedName>
</protein>
<proteinExistence type="predicted"/>
<sequence length="115" mass="13124">RVEDHPRNLNKRNNVNSSLNDKRFGSVKNIVCGACNTCLVSFIHDKCYVRSVNTMHAKKPQVAHHKMIPKNVRKTDITVAYRIVPQWKPTGRQFILCDIYGPKKSKAPTAKPLEL</sequence>
<accession>A0A699VUX0</accession>
<name>A0A699VUX0_TANCI</name>
<dbReference type="AlphaFoldDB" id="A0A699VUX0"/>